<dbReference type="Proteomes" id="UP001359781">
    <property type="component" value="Unassembled WGS sequence"/>
</dbReference>
<feature type="region of interest" description="Disordered" evidence="1">
    <location>
        <begin position="26"/>
        <end position="165"/>
    </location>
</feature>
<evidence type="ECO:0000259" key="3">
    <source>
        <dbReference type="SMART" id="SM00894"/>
    </source>
</evidence>
<gene>
    <name evidence="4" type="ORF">V5S96_09830</name>
</gene>
<feature type="compositionally biased region" description="Low complexity" evidence="1">
    <location>
        <begin position="33"/>
        <end position="79"/>
    </location>
</feature>
<reference evidence="4 5" key="1">
    <citation type="submission" date="2024-02" db="EMBL/GenBank/DDBJ databases">
        <title>Whole genome sequencing and characterization of Corynebacterium isolated from the ocular surface of dry eye disease sufferers.</title>
        <authorList>
            <person name="Naqvi M."/>
        </authorList>
    </citation>
    <scope>NUCLEOTIDE SEQUENCE [LARGE SCALE GENOMIC DNA]</scope>
    <source>
        <strain evidence="4 5">PCRF</strain>
    </source>
</reference>
<dbReference type="SMART" id="SM00894">
    <property type="entry name" value="Excalibur"/>
    <property type="match status" value="1"/>
</dbReference>
<name>A0ABU8P050_9CORY</name>
<proteinExistence type="predicted"/>
<feature type="compositionally biased region" description="Basic and acidic residues" evidence="1">
    <location>
        <begin position="191"/>
        <end position="206"/>
    </location>
</feature>
<feature type="signal peptide" evidence="2">
    <location>
        <begin position="1"/>
        <end position="25"/>
    </location>
</feature>
<dbReference type="EMBL" id="JBAHVJ010000010">
    <property type="protein sequence ID" value="MEJ4100651.1"/>
    <property type="molecule type" value="Genomic_DNA"/>
</dbReference>
<accession>A0ABU8P050</accession>
<feature type="chain" id="PRO_5046867198" evidence="2">
    <location>
        <begin position="26"/>
        <end position="256"/>
    </location>
</feature>
<protein>
    <submittedName>
        <fullName evidence="4">Excalibur calcium-binding domain-containing protein</fullName>
    </submittedName>
</protein>
<dbReference type="RefSeq" id="WP_337889087.1">
    <property type="nucleotide sequence ID" value="NZ_JBAHVI010000001.1"/>
</dbReference>
<feature type="region of interest" description="Disordered" evidence="1">
    <location>
        <begin position="187"/>
        <end position="256"/>
    </location>
</feature>
<feature type="domain" description="Excalibur calcium-binding" evidence="3">
    <location>
        <begin position="175"/>
        <end position="211"/>
    </location>
</feature>
<evidence type="ECO:0000256" key="1">
    <source>
        <dbReference type="SAM" id="MobiDB-lite"/>
    </source>
</evidence>
<evidence type="ECO:0000313" key="4">
    <source>
        <dbReference type="EMBL" id="MEJ4100651.1"/>
    </source>
</evidence>
<organism evidence="4 5">
    <name type="scientific">Corynebacterium mastitidis</name>
    <dbReference type="NCBI Taxonomy" id="161890"/>
    <lineage>
        <taxon>Bacteria</taxon>
        <taxon>Bacillati</taxon>
        <taxon>Actinomycetota</taxon>
        <taxon>Actinomycetes</taxon>
        <taxon>Mycobacteriales</taxon>
        <taxon>Corynebacteriaceae</taxon>
        <taxon>Corynebacterium</taxon>
    </lineage>
</organism>
<feature type="compositionally biased region" description="Low complexity" evidence="1">
    <location>
        <begin position="106"/>
        <end position="131"/>
    </location>
</feature>
<evidence type="ECO:0000313" key="5">
    <source>
        <dbReference type="Proteomes" id="UP001359781"/>
    </source>
</evidence>
<sequence length="256" mass="26081">MPSASVPRMLAVLSTGAIFLTACSAGDEETQPTTSNSATSTTTVTSTASPSTSTSSSAEELDASASALARQAAQLSAEAQAKEPRDSSAPAGAQQGNPTKVNLAHSGSPNQGQGGSQANQTASQGAAAQGNPTPPAQQDTGAAAESEEDPDLYANTNIYDPNPVDAQGVPVGQLYYSNCGQAKADGALPLREGDPGYRPALDRDGDGLACEPENWPEPKAWPTPTKTPQAYSGEEIARLNDDPNIDYEPDPGVPAP</sequence>
<dbReference type="Pfam" id="PF05901">
    <property type="entry name" value="Excalibur"/>
    <property type="match status" value="1"/>
</dbReference>
<keyword evidence="2" id="KW-0732">Signal</keyword>
<dbReference type="InterPro" id="IPR008613">
    <property type="entry name" value="Excalibur_Ca-bd_domain"/>
</dbReference>
<keyword evidence="5" id="KW-1185">Reference proteome</keyword>
<evidence type="ECO:0000256" key="2">
    <source>
        <dbReference type="SAM" id="SignalP"/>
    </source>
</evidence>
<comment type="caution">
    <text evidence="4">The sequence shown here is derived from an EMBL/GenBank/DDBJ whole genome shotgun (WGS) entry which is preliminary data.</text>
</comment>